<reference evidence="13 14" key="1">
    <citation type="submission" date="2016-02" db="EMBL/GenBank/DDBJ databases">
        <title>Comparative genomic and transcriptomic foundation for Pichia pastoris.</title>
        <authorList>
            <person name="Love K.R."/>
            <person name="Shah K.A."/>
            <person name="Whittaker C.A."/>
            <person name="Wu J."/>
            <person name="Bartlett M.C."/>
            <person name="Ma D."/>
            <person name="Leeson R.L."/>
            <person name="Priest M."/>
            <person name="Young S.K."/>
            <person name="Love J.C."/>
        </authorList>
    </citation>
    <scope>NUCLEOTIDE SEQUENCE [LARGE SCALE GENOMIC DNA]</scope>
    <source>
        <strain evidence="13 14">ATCC 28485</strain>
    </source>
</reference>
<evidence type="ECO:0000256" key="6">
    <source>
        <dbReference type="ARBA" id="ARBA00022833"/>
    </source>
</evidence>
<dbReference type="InterPro" id="IPR001952">
    <property type="entry name" value="Alkaline_phosphatase"/>
</dbReference>
<feature type="binding site" evidence="9">
    <location>
        <position position="452"/>
    </location>
    <ligand>
        <name>Zn(2+)</name>
        <dbReference type="ChEBI" id="CHEBI:29105"/>
        <label>2</label>
    </ligand>
</feature>
<dbReference type="PROSITE" id="PS00123">
    <property type="entry name" value="ALKALINE_PHOSPHATASE"/>
    <property type="match status" value="1"/>
</dbReference>
<sequence length="525" mass="58020">MDSEPLLPNANDSRRPVNWRRITKYFALTLAWIGIFAYVYIYHGTASKLVPTKKNVIFMVTDGMGPTSVTLARDFKQFKYNLSWDDQLFIDNYLVGSSRTRSFDSWVTDSAAGATAFSCRRKTGNNMVAVDYDLKPLGTVLEAAKLQGFKTGISVTTYVSDATPAAFASHSVTRWNADLITKHLLGDYPLGRSLDLMVGGGRCFFYGREDGGCRYDGENLLKTAKHSGWSLLENKTAFDALGENNAPVDLPLMVLLAEGNFPFEIDRNKSEHPSIGEQTHKVLDILDKATKKDDQGFFVLIEGSRIDHAGHYNDAAAQVQEVLAFDEAFQAAVEFADDSSVETLIISVSDHETGGISAAKQITPNYPDYAWFPEVLLNVTHSSEYLAAKLSKYKGTDLLSFIKDDILQDGMGIYDATPEEIQVIKKARHQSLDVLSKIISKRAQVGFATHGHSAVDVNIYAHGNTPALQKRVDKYLRGNHDNTEIGKFMESWLGLDLDEVTAQLKGLSVGEGSHHSSFGVEQHPL</sequence>
<organism evidence="13 14">
    <name type="scientific">Komagataella pastoris</name>
    <name type="common">Yeast</name>
    <name type="synonym">Pichia pastoris</name>
    <dbReference type="NCBI Taxonomy" id="4922"/>
    <lineage>
        <taxon>Eukaryota</taxon>
        <taxon>Fungi</taxon>
        <taxon>Dikarya</taxon>
        <taxon>Ascomycota</taxon>
        <taxon>Saccharomycotina</taxon>
        <taxon>Pichiomycetes</taxon>
        <taxon>Pichiales</taxon>
        <taxon>Pichiaceae</taxon>
        <taxon>Komagataella</taxon>
    </lineage>
</organism>
<evidence type="ECO:0000256" key="9">
    <source>
        <dbReference type="PIRSR" id="PIRSR601952-2"/>
    </source>
</evidence>
<gene>
    <name evidence="13" type="primary">PHO8</name>
    <name evidence="13" type="ORF">ATY40_BA7501956</name>
</gene>
<feature type="binding site" evidence="9">
    <location>
        <position position="62"/>
    </location>
    <ligand>
        <name>Mg(2+)</name>
        <dbReference type="ChEBI" id="CHEBI:18420"/>
    </ligand>
</feature>
<dbReference type="Pfam" id="PF00245">
    <property type="entry name" value="Alk_phosphatase"/>
    <property type="match status" value="1"/>
</dbReference>
<keyword evidence="3" id="KW-0597">Phosphoprotein</keyword>
<accession>A0A1B2JE61</accession>
<dbReference type="OrthoDB" id="7392499at2759"/>
<dbReference type="AlphaFoldDB" id="A0A1B2JE61"/>
<feature type="active site" description="Phosphoserine intermediate" evidence="8">
    <location>
        <position position="110"/>
    </location>
</feature>
<feature type="transmembrane region" description="Helical" evidence="12">
    <location>
        <begin position="25"/>
        <end position="43"/>
    </location>
</feature>
<feature type="binding site" evidence="9">
    <location>
        <position position="163"/>
    </location>
    <ligand>
        <name>Mg(2+)</name>
        <dbReference type="ChEBI" id="CHEBI:18420"/>
    </ligand>
</feature>
<evidence type="ECO:0000256" key="11">
    <source>
        <dbReference type="RuleBase" id="RU003947"/>
    </source>
</evidence>
<evidence type="ECO:0000256" key="2">
    <source>
        <dbReference type="ARBA" id="ARBA00012647"/>
    </source>
</evidence>
<dbReference type="Proteomes" id="UP000094565">
    <property type="component" value="Chromosome 2"/>
</dbReference>
<name>A0A1B2JE61_PICPA</name>
<dbReference type="Gene3D" id="1.10.60.40">
    <property type="match status" value="1"/>
</dbReference>
<evidence type="ECO:0000313" key="14">
    <source>
        <dbReference type="Proteomes" id="UP000094565"/>
    </source>
</evidence>
<dbReference type="InterPro" id="IPR018299">
    <property type="entry name" value="Alkaline_phosphatase_AS"/>
</dbReference>
<feature type="binding site" evidence="9">
    <location>
        <position position="161"/>
    </location>
    <ligand>
        <name>Mg(2+)</name>
        <dbReference type="ChEBI" id="CHEBI:18420"/>
    </ligand>
</feature>
<dbReference type="SUPFAM" id="SSF53649">
    <property type="entry name" value="Alkaline phosphatase-like"/>
    <property type="match status" value="1"/>
</dbReference>
<evidence type="ECO:0000256" key="3">
    <source>
        <dbReference type="ARBA" id="ARBA00022553"/>
    </source>
</evidence>
<comment type="cofactor">
    <cofactor evidence="9">
        <name>Mg(2+)</name>
        <dbReference type="ChEBI" id="CHEBI:18420"/>
    </cofactor>
    <text evidence="9">Binds 1 Mg(2+) ion.</text>
</comment>
<dbReference type="PANTHER" id="PTHR11596">
    <property type="entry name" value="ALKALINE PHOSPHATASE"/>
    <property type="match status" value="1"/>
</dbReference>
<proteinExistence type="inferred from homology"/>
<comment type="cofactor">
    <cofactor evidence="9">
        <name>Zn(2+)</name>
        <dbReference type="ChEBI" id="CHEBI:29105"/>
    </cofactor>
    <text evidence="9">Binds 2 Zn(2+) ions.</text>
</comment>
<dbReference type="Gene3D" id="3.40.720.10">
    <property type="entry name" value="Alkaline Phosphatase, subunit A"/>
    <property type="match status" value="1"/>
</dbReference>
<feature type="binding site" evidence="9">
    <location>
        <position position="62"/>
    </location>
    <ligand>
        <name>Zn(2+)</name>
        <dbReference type="ChEBI" id="CHEBI:29105"/>
        <label>2</label>
    </ligand>
</feature>
<keyword evidence="5 11" id="KW-0378">Hydrolase</keyword>
<evidence type="ECO:0000256" key="5">
    <source>
        <dbReference type="ARBA" id="ARBA00022801"/>
    </source>
</evidence>
<dbReference type="InterPro" id="IPR017850">
    <property type="entry name" value="Alkaline_phosphatase_core_sf"/>
</dbReference>
<dbReference type="GO" id="GO:0019637">
    <property type="term" value="P:organophosphate metabolic process"/>
    <property type="evidence" value="ECO:0007669"/>
    <property type="project" value="UniProtKB-ARBA"/>
</dbReference>
<dbReference type="EC" id="3.1.3.1" evidence="2 11"/>
<evidence type="ECO:0000256" key="12">
    <source>
        <dbReference type="SAM" id="Phobius"/>
    </source>
</evidence>
<evidence type="ECO:0000313" key="13">
    <source>
        <dbReference type="EMBL" id="ANZ76191.1"/>
    </source>
</evidence>
<feature type="binding site" evidence="9">
    <location>
        <position position="311"/>
    </location>
    <ligand>
        <name>Zn(2+)</name>
        <dbReference type="ChEBI" id="CHEBI:29105"/>
        <label>2</label>
    </ligand>
</feature>
<keyword evidence="12" id="KW-0472">Membrane</keyword>
<keyword evidence="6 9" id="KW-0862">Zinc</keyword>
<keyword evidence="7 9" id="KW-0460">Magnesium</keyword>
<evidence type="ECO:0000256" key="1">
    <source>
        <dbReference type="ARBA" id="ARBA00005984"/>
    </source>
</evidence>
<evidence type="ECO:0000256" key="10">
    <source>
        <dbReference type="RuleBase" id="RU003946"/>
    </source>
</evidence>
<feature type="binding site" evidence="9">
    <location>
        <position position="351"/>
    </location>
    <ligand>
        <name>Zn(2+)</name>
        <dbReference type="ChEBI" id="CHEBI:29105"/>
        <label>2</label>
    </ligand>
</feature>
<dbReference type="PRINTS" id="PR00113">
    <property type="entry name" value="ALKPHPHTASE"/>
</dbReference>
<dbReference type="CDD" id="cd16012">
    <property type="entry name" value="ALP"/>
    <property type="match status" value="1"/>
</dbReference>
<feature type="binding site" evidence="9">
    <location>
        <position position="307"/>
    </location>
    <ligand>
        <name>Zn(2+)</name>
        <dbReference type="ChEBI" id="CHEBI:29105"/>
        <label>2</label>
    </ligand>
</feature>
<dbReference type="SMART" id="SM00098">
    <property type="entry name" value="alkPPc"/>
    <property type="match status" value="1"/>
</dbReference>
<keyword evidence="4 9" id="KW-0479">Metal-binding</keyword>
<feature type="binding site" evidence="9">
    <location>
        <position position="302"/>
    </location>
    <ligand>
        <name>Mg(2+)</name>
        <dbReference type="ChEBI" id="CHEBI:18420"/>
    </ligand>
</feature>
<dbReference type="PANTHER" id="PTHR11596:SF5">
    <property type="entry name" value="ALKALINE PHOSPHATASE"/>
    <property type="match status" value="1"/>
</dbReference>
<keyword evidence="12" id="KW-1133">Transmembrane helix</keyword>
<dbReference type="GO" id="GO:0004035">
    <property type="term" value="F:alkaline phosphatase activity"/>
    <property type="evidence" value="ECO:0007669"/>
    <property type="project" value="UniProtKB-EC"/>
</dbReference>
<dbReference type="GO" id="GO:0000329">
    <property type="term" value="C:fungal-type vacuole membrane"/>
    <property type="evidence" value="ECO:0007669"/>
    <property type="project" value="TreeGrafter"/>
</dbReference>
<protein>
    <recommendedName>
        <fullName evidence="2 11">Alkaline phosphatase</fullName>
        <ecNumber evidence="2 11">3.1.3.1</ecNumber>
    </recommendedName>
</protein>
<comment type="catalytic activity">
    <reaction evidence="11">
        <text>a phosphate monoester + H2O = an alcohol + phosphate</text>
        <dbReference type="Rhea" id="RHEA:15017"/>
        <dbReference type="ChEBI" id="CHEBI:15377"/>
        <dbReference type="ChEBI" id="CHEBI:30879"/>
        <dbReference type="ChEBI" id="CHEBI:43474"/>
        <dbReference type="ChEBI" id="CHEBI:67140"/>
        <dbReference type="EC" id="3.1.3.1"/>
    </reaction>
</comment>
<dbReference type="GO" id="GO:0046872">
    <property type="term" value="F:metal ion binding"/>
    <property type="evidence" value="ECO:0007669"/>
    <property type="project" value="UniProtKB-KW"/>
</dbReference>
<keyword evidence="12" id="KW-0812">Transmembrane</keyword>
<comment type="similarity">
    <text evidence="1 10">Belongs to the alkaline phosphatase family.</text>
</comment>
<dbReference type="EMBL" id="CP014585">
    <property type="protein sequence ID" value="ANZ76191.1"/>
    <property type="molecule type" value="Genomic_DNA"/>
</dbReference>
<keyword evidence="14" id="KW-1185">Reference proteome</keyword>
<evidence type="ECO:0000256" key="8">
    <source>
        <dbReference type="PIRSR" id="PIRSR601952-1"/>
    </source>
</evidence>
<evidence type="ECO:0000256" key="4">
    <source>
        <dbReference type="ARBA" id="ARBA00022723"/>
    </source>
</evidence>
<evidence type="ECO:0000256" key="7">
    <source>
        <dbReference type="ARBA" id="ARBA00022842"/>
    </source>
</evidence>
<feature type="binding site" evidence="9">
    <location>
        <position position="350"/>
    </location>
    <ligand>
        <name>Zn(2+)</name>
        <dbReference type="ChEBI" id="CHEBI:29105"/>
        <label>2</label>
    </ligand>
</feature>